<proteinExistence type="predicted"/>
<dbReference type="Pfam" id="PF19200">
    <property type="entry name" value="MupG_N"/>
    <property type="match status" value="1"/>
</dbReference>
<evidence type="ECO:0000259" key="1">
    <source>
        <dbReference type="Pfam" id="PF05913"/>
    </source>
</evidence>
<dbReference type="EMBL" id="JAVIKH010000005">
    <property type="protein sequence ID" value="MDX8335845.1"/>
    <property type="molecule type" value="Genomic_DNA"/>
</dbReference>
<dbReference type="InterPro" id="IPR043894">
    <property type="entry name" value="MupG_C"/>
</dbReference>
<dbReference type="InterPro" id="IPR008589">
    <property type="entry name" value="MupG"/>
</dbReference>
<dbReference type="Gene3D" id="2.40.100.10">
    <property type="entry name" value="Cyclophilin-like"/>
    <property type="match status" value="1"/>
</dbReference>
<protein>
    <submittedName>
        <fullName evidence="3">MupG family TIM beta-alpha barrel fold protein</fullName>
    </submittedName>
</protein>
<sequence>MKQLGISIYPFHATLEENKKYIELAAKYGYKRVFTCLLSVDGDKEAILKEFKETIAHANSFGMEVMVDVAPSIFSKLNISYDDLSFFKEIGACGVRLDLGFSGNEESIMTFNEHGLLIEINMSQDTNYVNTIMDYMPNKEKLVGCHNFYPHRYTGLSREHFRSCNKRFKGFSLTTAAFVTSQTGTFGPWPVNDGLCTLEEHRDLPIEVQGRELFNEGIDIVIISNCFPTEEELKKLADINKEMLELECEVYEGVGEVEKDIIEKELHFHRGDVGEYVVRSTQSRVKYKGTHFELFNPVDIKKGDVLIESSLYGQYAGELHIARKDMKNSGKTSVVGRLNPNYLGLLDSIKPWQKFKIKIKK</sequence>
<dbReference type="RefSeq" id="WP_320313251.1">
    <property type="nucleotide sequence ID" value="NZ_JAVIKH010000005.1"/>
</dbReference>
<gene>
    <name evidence="3" type="ORF">RFV38_04945</name>
</gene>
<evidence type="ECO:0000259" key="2">
    <source>
        <dbReference type="Pfam" id="PF19200"/>
    </source>
</evidence>
<dbReference type="InterPro" id="IPR013785">
    <property type="entry name" value="Aldolase_TIM"/>
</dbReference>
<reference evidence="4" key="1">
    <citation type="submission" date="2023-07" db="EMBL/GenBank/DDBJ databases">
        <authorList>
            <person name="Colorado M.A."/>
            <person name="Villamil L.M."/>
            <person name="Melo J.F."/>
            <person name="Rodriguez J.A."/>
            <person name="Ruiz R.Y."/>
        </authorList>
    </citation>
    <scope>NUCLEOTIDE SEQUENCE [LARGE SCALE GENOMIC DNA]</scope>
    <source>
        <strain evidence="4">C33</strain>
    </source>
</reference>
<name>A0ABU4WBV3_9FUSO</name>
<dbReference type="Proteomes" id="UP001279681">
    <property type="component" value="Unassembled WGS sequence"/>
</dbReference>
<accession>A0ABU4WBV3</accession>
<dbReference type="PANTHER" id="PTHR38435">
    <property type="match status" value="1"/>
</dbReference>
<keyword evidence="4" id="KW-1185">Reference proteome</keyword>
<feature type="domain" description="6-phospho-N-acetylmuramidase N-terminal" evidence="2">
    <location>
        <begin position="4"/>
        <end position="237"/>
    </location>
</feature>
<comment type="caution">
    <text evidence="3">The sequence shown here is derived from an EMBL/GenBank/DDBJ whole genome shotgun (WGS) entry which is preliminary data.</text>
</comment>
<organism evidence="3 4">
    <name type="scientific">Candidatus Cetobacterium colombiensis</name>
    <dbReference type="NCBI Taxonomy" id="3073100"/>
    <lineage>
        <taxon>Bacteria</taxon>
        <taxon>Fusobacteriati</taxon>
        <taxon>Fusobacteriota</taxon>
        <taxon>Fusobacteriia</taxon>
        <taxon>Fusobacteriales</taxon>
        <taxon>Fusobacteriaceae</taxon>
        <taxon>Cetobacterium</taxon>
    </lineage>
</organism>
<dbReference type="InterPro" id="IPR043797">
    <property type="entry name" value="MupG_N"/>
</dbReference>
<dbReference type="PANTHER" id="PTHR38435:SF1">
    <property type="entry name" value="DUF871 DOMAIN-CONTAINING PROTEIN"/>
    <property type="match status" value="1"/>
</dbReference>
<dbReference type="InterPro" id="IPR029000">
    <property type="entry name" value="Cyclophilin-like_dom_sf"/>
</dbReference>
<dbReference type="SUPFAM" id="SSF51445">
    <property type="entry name" value="(Trans)glycosidases"/>
    <property type="match status" value="1"/>
</dbReference>
<evidence type="ECO:0000313" key="4">
    <source>
        <dbReference type="Proteomes" id="UP001279681"/>
    </source>
</evidence>
<dbReference type="SUPFAM" id="SSF50891">
    <property type="entry name" value="Cyclophilin-like"/>
    <property type="match status" value="1"/>
</dbReference>
<feature type="domain" description="6-phospho-N-acetylmuramidase C-terminal" evidence="1">
    <location>
        <begin position="244"/>
        <end position="358"/>
    </location>
</feature>
<evidence type="ECO:0000313" key="3">
    <source>
        <dbReference type="EMBL" id="MDX8335845.1"/>
    </source>
</evidence>
<dbReference type="InterPro" id="IPR017853">
    <property type="entry name" value="GH"/>
</dbReference>
<dbReference type="Gene3D" id="3.20.20.70">
    <property type="entry name" value="Aldolase class I"/>
    <property type="match status" value="1"/>
</dbReference>
<dbReference type="Pfam" id="PF05913">
    <property type="entry name" value="MupG_C"/>
    <property type="match status" value="1"/>
</dbReference>